<dbReference type="Proteomes" id="UP001195483">
    <property type="component" value="Unassembled WGS sequence"/>
</dbReference>
<feature type="binding site" evidence="3">
    <location>
        <position position="171"/>
    </location>
    <ligand>
        <name>a divalent metal cation</name>
        <dbReference type="ChEBI" id="CHEBI:60240"/>
        <label>1</label>
    </ligand>
</feature>
<dbReference type="InterPro" id="IPR001559">
    <property type="entry name" value="Phosphotriesterase"/>
</dbReference>
<proteinExistence type="inferred from homology"/>
<dbReference type="PANTHER" id="PTHR10819">
    <property type="entry name" value="PHOSPHOTRIESTERASE-RELATED"/>
    <property type="match status" value="1"/>
</dbReference>
<evidence type="ECO:0008006" key="7">
    <source>
        <dbReference type="Google" id="ProtNLM"/>
    </source>
</evidence>
<reference evidence="5" key="1">
    <citation type="journal article" date="2021" name="Genome Biol. Evol.">
        <title>A High-Quality Reference Genome for a Parasitic Bivalve with Doubly Uniparental Inheritance (Bivalvia: Unionida).</title>
        <authorList>
            <person name="Smith C.H."/>
        </authorList>
    </citation>
    <scope>NUCLEOTIDE SEQUENCE</scope>
    <source>
        <strain evidence="5">CHS0354</strain>
    </source>
</reference>
<evidence type="ECO:0000313" key="6">
    <source>
        <dbReference type="Proteomes" id="UP001195483"/>
    </source>
</evidence>
<organism evidence="5 6">
    <name type="scientific">Potamilus streckersoni</name>
    <dbReference type="NCBI Taxonomy" id="2493646"/>
    <lineage>
        <taxon>Eukaryota</taxon>
        <taxon>Metazoa</taxon>
        <taxon>Spiralia</taxon>
        <taxon>Lophotrochozoa</taxon>
        <taxon>Mollusca</taxon>
        <taxon>Bivalvia</taxon>
        <taxon>Autobranchia</taxon>
        <taxon>Heteroconchia</taxon>
        <taxon>Palaeoheterodonta</taxon>
        <taxon>Unionida</taxon>
        <taxon>Unionoidea</taxon>
        <taxon>Unionidae</taxon>
        <taxon>Ambleminae</taxon>
        <taxon>Lampsilini</taxon>
        <taxon>Potamilus</taxon>
    </lineage>
</organism>
<dbReference type="SUPFAM" id="SSF51556">
    <property type="entry name" value="Metallo-dependent hydrolases"/>
    <property type="match status" value="1"/>
</dbReference>
<evidence type="ECO:0000313" key="5">
    <source>
        <dbReference type="EMBL" id="KAK3583126.1"/>
    </source>
</evidence>
<dbReference type="PROSITE" id="PS01322">
    <property type="entry name" value="PHOSPHOTRIESTERASE_1"/>
    <property type="match status" value="1"/>
</dbReference>
<evidence type="ECO:0000256" key="2">
    <source>
        <dbReference type="ARBA" id="ARBA00022801"/>
    </source>
</evidence>
<feature type="binding site" evidence="3">
    <location>
        <position position="203"/>
    </location>
    <ligand>
        <name>a divalent metal cation</name>
        <dbReference type="ChEBI" id="CHEBI:60240"/>
        <label>2</label>
    </ligand>
</feature>
<feature type="binding site" evidence="3">
    <location>
        <position position="300"/>
    </location>
    <ligand>
        <name>a divalent metal cation</name>
        <dbReference type="ChEBI" id="CHEBI:60240"/>
        <label>1</label>
    </ligand>
</feature>
<sequence length="351" mass="39461">MSALSGKIQTVLGLIEPCEAGMTLPHEHLSLDFGSSQVKLPLGDKFHDLVTTSVCQENLWWIAQHPYSNINNLKYLEEHDAVIEEIKFFKSNGGGTVVENTTVGIKPDRRFYKEIAQRTGVNIVSGTGFYVEPFRKDTVDMTAEMMADVMMRDILHGCQETPDIKSGIIGEIGCNFPLADSERKAVQAAGHVQKELGCPVIFHPGRNPNSPGEITRLYQEAGGDVDKLVMSHLDRTIPTIPELLEFAELGGYCEFDLFGIELSFYQMNESYDMPSDMERIRRIKGLLEAGFGDKVLISHDVHTKHRLMKYGGHGFSHILLNIIPRMLKRGITQEAIDKIVKENPQRWLTFK</sequence>
<protein>
    <recommendedName>
        <fullName evidence="7">Phosphotriesterase-related protein</fullName>
    </recommendedName>
</protein>
<dbReference type="AlphaFoldDB" id="A0AAE0VMI9"/>
<keyword evidence="2" id="KW-0378">Hydrolase</keyword>
<evidence type="ECO:0000256" key="3">
    <source>
        <dbReference type="PIRSR" id="PIRSR601559-52"/>
    </source>
</evidence>
<feature type="binding site" evidence="3">
    <location>
        <position position="232"/>
    </location>
    <ligand>
        <name>a divalent metal cation</name>
        <dbReference type="ChEBI" id="CHEBI:60240"/>
        <label>2</label>
    </ligand>
</feature>
<comment type="cofactor">
    <cofactor evidence="3">
        <name>a divalent metal cation</name>
        <dbReference type="ChEBI" id="CHEBI:60240"/>
    </cofactor>
    <text evidence="3">Binds 2 divalent metal cations per subunit.</text>
</comment>
<reference evidence="5" key="3">
    <citation type="submission" date="2023-05" db="EMBL/GenBank/DDBJ databases">
        <authorList>
            <person name="Smith C.H."/>
        </authorList>
    </citation>
    <scope>NUCLEOTIDE SEQUENCE</scope>
    <source>
        <strain evidence="5">CHS0354</strain>
        <tissue evidence="5">Mantle</tissue>
    </source>
</reference>
<feature type="binding site" evidence="3">
    <location>
        <position position="171"/>
    </location>
    <ligand>
        <name>a divalent metal cation</name>
        <dbReference type="ChEBI" id="CHEBI:60240"/>
        <label>2</label>
    </ligand>
</feature>
<dbReference type="PROSITE" id="PS51347">
    <property type="entry name" value="PHOSPHOTRIESTERASE_2"/>
    <property type="match status" value="1"/>
</dbReference>
<evidence type="ECO:0000256" key="1">
    <source>
        <dbReference type="ARBA" id="ARBA00022723"/>
    </source>
</evidence>
<dbReference type="EMBL" id="JAEAOA010002158">
    <property type="protein sequence ID" value="KAK3583126.1"/>
    <property type="molecule type" value="Genomic_DNA"/>
</dbReference>
<name>A0AAE0VMI9_9BIVA</name>
<reference evidence="5" key="2">
    <citation type="journal article" date="2021" name="Genome Biol. Evol.">
        <title>Developing a high-quality reference genome for a parasitic bivalve with doubly uniparental inheritance (Bivalvia: Unionida).</title>
        <authorList>
            <person name="Smith C.H."/>
        </authorList>
    </citation>
    <scope>NUCLEOTIDE SEQUENCE</scope>
    <source>
        <strain evidence="5">CHS0354</strain>
        <tissue evidence="5">Mantle</tissue>
    </source>
</reference>
<dbReference type="GO" id="GO:0008270">
    <property type="term" value="F:zinc ion binding"/>
    <property type="evidence" value="ECO:0007669"/>
    <property type="project" value="InterPro"/>
</dbReference>
<gene>
    <name evidence="5" type="ORF">CHS0354_036875</name>
</gene>
<dbReference type="InterPro" id="IPR032466">
    <property type="entry name" value="Metal_Hydrolase"/>
</dbReference>
<dbReference type="Pfam" id="PF02126">
    <property type="entry name" value="PTE"/>
    <property type="match status" value="1"/>
</dbReference>
<keyword evidence="1 3" id="KW-0479">Metal-binding</keyword>
<comment type="caution">
    <text evidence="5">The sequence shown here is derived from an EMBL/GenBank/DDBJ whole genome shotgun (WGS) entry which is preliminary data.</text>
</comment>
<dbReference type="GO" id="GO:0016788">
    <property type="term" value="F:hydrolase activity, acting on ester bonds"/>
    <property type="evidence" value="ECO:0007669"/>
    <property type="project" value="InterPro"/>
</dbReference>
<feature type="binding site" evidence="3">
    <location>
        <position position="28"/>
    </location>
    <ligand>
        <name>a divalent metal cation</name>
        <dbReference type="ChEBI" id="CHEBI:60240"/>
        <label>1</label>
    </ligand>
</feature>
<feature type="binding site" evidence="3">
    <location>
        <position position="26"/>
    </location>
    <ligand>
        <name>a divalent metal cation</name>
        <dbReference type="ChEBI" id="CHEBI:60240"/>
        <label>1</label>
    </ligand>
</feature>
<comment type="caution">
    <text evidence="4">Lacks conserved residue(s) required for the propagation of feature annotation.</text>
</comment>
<dbReference type="InterPro" id="IPR017947">
    <property type="entry name" value="AryldialkylPase_Zn-BS"/>
</dbReference>
<keyword evidence="6" id="KW-1185">Reference proteome</keyword>
<accession>A0AAE0VMI9</accession>
<comment type="similarity">
    <text evidence="4">Belongs to the metallo-dependent hydrolases superfamily. Phosphotriesterase family.</text>
</comment>
<evidence type="ECO:0000256" key="4">
    <source>
        <dbReference type="PROSITE-ProRule" id="PRU00679"/>
    </source>
</evidence>
<dbReference type="PANTHER" id="PTHR10819:SF3">
    <property type="entry name" value="PHOSPHOTRIESTERASE-RELATED PROTEIN"/>
    <property type="match status" value="1"/>
</dbReference>
<dbReference type="Gene3D" id="3.20.20.140">
    <property type="entry name" value="Metal-dependent hydrolases"/>
    <property type="match status" value="1"/>
</dbReference>